<dbReference type="GO" id="GO:0046872">
    <property type="term" value="F:metal ion binding"/>
    <property type="evidence" value="ECO:0007669"/>
    <property type="project" value="UniProtKB-KW"/>
</dbReference>
<protein>
    <submittedName>
        <fullName evidence="5">Putative sugar-catabolism phosphotransferase</fullName>
    </submittedName>
</protein>
<comment type="caution">
    <text evidence="5">The sequence shown here is derived from an EMBL/GenBank/DDBJ whole genome shotgun (WGS) entry which is preliminary data.</text>
</comment>
<dbReference type="GO" id="GO:0005737">
    <property type="term" value="C:cytoplasm"/>
    <property type="evidence" value="ECO:0007669"/>
    <property type="project" value="TreeGrafter"/>
</dbReference>
<evidence type="ECO:0000256" key="4">
    <source>
        <dbReference type="SAM" id="Phobius"/>
    </source>
</evidence>
<organism evidence="5 6">
    <name type="scientific">Thermococcus sibiricus</name>
    <dbReference type="NCBI Taxonomy" id="172049"/>
    <lineage>
        <taxon>Archaea</taxon>
        <taxon>Methanobacteriati</taxon>
        <taxon>Methanobacteriota</taxon>
        <taxon>Thermococci</taxon>
        <taxon>Thermococcales</taxon>
        <taxon>Thermococcaceae</taxon>
        <taxon>Thermococcus</taxon>
    </lineage>
</organism>
<dbReference type="InterPro" id="IPR036412">
    <property type="entry name" value="HAD-like_sf"/>
</dbReference>
<evidence type="ECO:0000256" key="1">
    <source>
        <dbReference type="ARBA" id="ARBA00022723"/>
    </source>
</evidence>
<dbReference type="PATRIC" id="fig|172049.5.peg.1399"/>
<evidence type="ECO:0000313" key="6">
    <source>
        <dbReference type="Proteomes" id="UP000053911"/>
    </source>
</evidence>
<dbReference type="PIRSF" id="PIRSF000915">
    <property type="entry name" value="PGP-type_phosphatase"/>
    <property type="match status" value="1"/>
</dbReference>
<dbReference type="SFLD" id="SFLDS00003">
    <property type="entry name" value="Haloacid_Dehalogenase"/>
    <property type="match status" value="1"/>
</dbReference>
<keyword evidence="2" id="KW-0378">Hydrolase</keyword>
<evidence type="ECO:0000256" key="3">
    <source>
        <dbReference type="ARBA" id="ARBA00022842"/>
    </source>
</evidence>
<dbReference type="GO" id="GO:0016791">
    <property type="term" value="F:phosphatase activity"/>
    <property type="evidence" value="ECO:0007669"/>
    <property type="project" value="TreeGrafter"/>
</dbReference>
<dbReference type="EMBL" id="LGFD01000008">
    <property type="protein sequence ID" value="KUK18121.1"/>
    <property type="molecule type" value="Genomic_DNA"/>
</dbReference>
<dbReference type="Pfam" id="PF13242">
    <property type="entry name" value="Hydrolase_like"/>
    <property type="match status" value="1"/>
</dbReference>
<dbReference type="PANTHER" id="PTHR19288:SF46">
    <property type="entry name" value="HALOACID DEHALOGENASE-LIKE HYDROLASE DOMAIN-CONTAINING PROTEIN 2"/>
    <property type="match status" value="1"/>
</dbReference>
<keyword evidence="1" id="KW-0479">Metal-binding</keyword>
<dbReference type="FunFam" id="3.40.50.1000:FF:000053">
    <property type="entry name" value="TIGR01457 family HAD hydrolase"/>
    <property type="match status" value="1"/>
</dbReference>
<keyword evidence="4" id="KW-0812">Transmembrane</keyword>
<reference evidence="6" key="1">
    <citation type="journal article" date="2015" name="MBio">
        <title>Genome-Resolved Metagenomic Analysis Reveals Roles for Candidate Phyla and Other Microbial Community Members in Biogeochemical Transformations in Oil Reservoirs.</title>
        <authorList>
            <person name="Hu P."/>
            <person name="Tom L."/>
            <person name="Singh A."/>
            <person name="Thomas B.C."/>
            <person name="Baker B.J."/>
            <person name="Piceno Y.M."/>
            <person name="Andersen G.L."/>
            <person name="Banfield J.F."/>
        </authorList>
    </citation>
    <scope>NUCLEOTIDE SEQUENCE [LARGE SCALE GENOMIC DNA]</scope>
</reference>
<dbReference type="Proteomes" id="UP000053911">
    <property type="component" value="Unassembled WGS sequence"/>
</dbReference>
<dbReference type="OMA" id="PPMHRET"/>
<dbReference type="SUPFAM" id="SSF56784">
    <property type="entry name" value="HAD-like"/>
    <property type="match status" value="1"/>
</dbReference>
<dbReference type="PANTHER" id="PTHR19288">
    <property type="entry name" value="4-NITROPHENYLPHOSPHATASE-RELATED"/>
    <property type="match status" value="1"/>
</dbReference>
<keyword evidence="4" id="KW-1133">Transmembrane helix</keyword>
<dbReference type="Pfam" id="PF13344">
    <property type="entry name" value="Hydrolase_6"/>
    <property type="match status" value="1"/>
</dbReference>
<keyword evidence="5" id="KW-0808">Transferase</keyword>
<dbReference type="Gene3D" id="3.40.50.1000">
    <property type="entry name" value="HAD superfamily/HAD-like"/>
    <property type="match status" value="2"/>
</dbReference>
<gene>
    <name evidence="5" type="ORF">XD54_0628</name>
</gene>
<dbReference type="InterPro" id="IPR023214">
    <property type="entry name" value="HAD_sf"/>
</dbReference>
<dbReference type="AlphaFoldDB" id="A0A101EMJ3"/>
<dbReference type="InterPro" id="IPR006357">
    <property type="entry name" value="HAD-SF_hydro_IIA"/>
</dbReference>
<proteinExistence type="predicted"/>
<evidence type="ECO:0000313" key="5">
    <source>
        <dbReference type="EMBL" id="KUK18121.1"/>
    </source>
</evidence>
<dbReference type="CDD" id="cd07530">
    <property type="entry name" value="HAD_Pase_UmpH-like"/>
    <property type="match status" value="1"/>
</dbReference>
<name>A0A101EMJ3_9EURY</name>
<keyword evidence="3" id="KW-0460">Magnesium</keyword>
<sequence>MQSSEFLNFFFFSYLVFAMIGIIFDMDGVIYRGNQPIDGVKEVIEFLKSNKIPFVFLTNNSTRDAKMYREKLQGMGIEVEEDRIITSGHATAQYLKKHFEKGNVFVVGGKGLVEEIKSIDWPVISLEEAKEKWREIGYVVVGMDPQLTYEKLKYGCLAIRNGARFIGTNPDTTYPGEEGILPGAGSIIAALKVATEKEPLIIGKPNEPVFEVVREKLNADEIWVVGDRLDTDIAFAKKIGAKAIMVLTGVNTLEDIEKSEVKPDIVLPSIKELLEYIKVHLEI</sequence>
<dbReference type="GO" id="GO:0016740">
    <property type="term" value="F:transferase activity"/>
    <property type="evidence" value="ECO:0007669"/>
    <property type="project" value="UniProtKB-KW"/>
</dbReference>
<feature type="transmembrane region" description="Helical" evidence="4">
    <location>
        <begin position="6"/>
        <end position="24"/>
    </location>
</feature>
<accession>A0A101EMJ3</accession>
<keyword evidence="4" id="KW-0472">Membrane</keyword>
<dbReference type="SFLD" id="SFLDG01139">
    <property type="entry name" value="C2.A:_Pyridoxal_Phosphate_Phos"/>
    <property type="match status" value="1"/>
</dbReference>
<dbReference type="NCBIfam" id="TIGR01460">
    <property type="entry name" value="HAD-SF-IIA"/>
    <property type="match status" value="1"/>
</dbReference>
<evidence type="ECO:0000256" key="2">
    <source>
        <dbReference type="ARBA" id="ARBA00022801"/>
    </source>
</evidence>